<evidence type="ECO:0000259" key="1">
    <source>
        <dbReference type="Pfam" id="PF00248"/>
    </source>
</evidence>
<dbReference type="PANTHER" id="PTHR43312">
    <property type="entry name" value="D-THREO-ALDOSE 1-DEHYDROGENASE"/>
    <property type="match status" value="1"/>
</dbReference>
<dbReference type="CDD" id="cd19095">
    <property type="entry name" value="AKR_PA4992-like"/>
    <property type="match status" value="1"/>
</dbReference>
<dbReference type="GO" id="GO:0016491">
    <property type="term" value="F:oxidoreductase activity"/>
    <property type="evidence" value="ECO:0007669"/>
    <property type="project" value="InterPro"/>
</dbReference>
<proteinExistence type="predicted"/>
<feature type="domain" description="NADP-dependent oxidoreductase" evidence="1">
    <location>
        <begin position="16"/>
        <end position="285"/>
    </location>
</feature>
<sequence length="299" mass="33455">MEQRTFGRTDMKVSVLGFGGAMIGLEDTPLDQAKKLLNTALELGINVIDTSASYLSSEELIGQAVSDRRQDYYLFSKCGEGTSVGLEYPDWDPRNVRPSVERSLKRLQTDYLDLILIHSCTEAVLRQGGLVEEVKKLKRDGLVRYIGYSGDSTDMLYALELGLFDAIETTVNFADQEAIEITLGRAARDGLGVIAKRPAANVAWSRGKDEPNNPDEYRERLDKLNYPFLEQSSEEILETALRFTLSVPGVHTAIVGTTKEEHLRSNVEMAARGPLPEAKMREIRERWQSVREPAWAGLK</sequence>
<dbReference type="Proteomes" id="UP000007392">
    <property type="component" value="Chromosome"/>
</dbReference>
<evidence type="ECO:0000313" key="2">
    <source>
        <dbReference type="EMBL" id="AFH65547.1"/>
    </source>
</evidence>
<dbReference type="InterPro" id="IPR053135">
    <property type="entry name" value="AKR2_Oxidoreductase"/>
</dbReference>
<gene>
    <name evidence="2" type="ORF">B2K_33435</name>
</gene>
<protein>
    <submittedName>
        <fullName evidence="2">Aldo/keto reductase</fullName>
    </submittedName>
</protein>
<dbReference type="Gene3D" id="3.20.20.100">
    <property type="entry name" value="NADP-dependent oxidoreductase domain"/>
    <property type="match status" value="1"/>
</dbReference>
<dbReference type="EMBL" id="CP003422">
    <property type="protein sequence ID" value="AFH65547.1"/>
    <property type="molecule type" value="Genomic_DNA"/>
</dbReference>
<dbReference type="InterPro" id="IPR020471">
    <property type="entry name" value="AKR"/>
</dbReference>
<dbReference type="PANTHER" id="PTHR43312:SF1">
    <property type="entry name" value="NADP-DEPENDENT OXIDOREDUCTASE DOMAIN-CONTAINING PROTEIN"/>
    <property type="match status" value="1"/>
</dbReference>
<dbReference type="OrthoDB" id="9773828at2"/>
<evidence type="ECO:0000313" key="3">
    <source>
        <dbReference type="Proteomes" id="UP000007392"/>
    </source>
</evidence>
<dbReference type="AlphaFoldDB" id="I0BT50"/>
<dbReference type="InterPro" id="IPR023210">
    <property type="entry name" value="NADP_OxRdtase_dom"/>
</dbReference>
<accession>I0BT50</accession>
<reference evidence="2 3" key="1">
    <citation type="submission" date="2013-06" db="EMBL/GenBank/DDBJ databases">
        <title>Complete genome sequence of Paenibacillus mucilaginosus K02.</title>
        <authorList>
            <person name="Xiao B."/>
            <person name="Sun L."/>
            <person name="Xiao L."/>
            <person name="Lian B."/>
        </authorList>
    </citation>
    <scope>NUCLEOTIDE SEQUENCE [LARGE SCALE GENOMIC DNA]</scope>
    <source>
        <strain evidence="2 3">K02</strain>
    </source>
</reference>
<dbReference type="KEGG" id="pmw:B2K_33435"/>
<dbReference type="HOGENOM" id="CLU_023205_2_3_9"/>
<dbReference type="PRINTS" id="PR00069">
    <property type="entry name" value="ALDKETRDTASE"/>
</dbReference>
<organism evidence="2 3">
    <name type="scientific">Paenibacillus mucilaginosus K02</name>
    <dbReference type="NCBI Taxonomy" id="997761"/>
    <lineage>
        <taxon>Bacteria</taxon>
        <taxon>Bacillati</taxon>
        <taxon>Bacillota</taxon>
        <taxon>Bacilli</taxon>
        <taxon>Bacillales</taxon>
        <taxon>Paenibacillaceae</taxon>
        <taxon>Paenibacillus</taxon>
    </lineage>
</organism>
<name>I0BT50_9BACL</name>
<dbReference type="SUPFAM" id="SSF51430">
    <property type="entry name" value="NAD(P)-linked oxidoreductase"/>
    <property type="match status" value="1"/>
</dbReference>
<dbReference type="RefSeq" id="WP_014652788.1">
    <property type="nucleotide sequence ID" value="NC_017672.3"/>
</dbReference>
<dbReference type="Pfam" id="PF00248">
    <property type="entry name" value="Aldo_ket_red"/>
    <property type="match status" value="1"/>
</dbReference>
<dbReference type="PATRIC" id="fig|997761.3.peg.6718"/>
<dbReference type="InterPro" id="IPR036812">
    <property type="entry name" value="NAD(P)_OxRdtase_dom_sf"/>
</dbReference>